<dbReference type="Pfam" id="PF04043">
    <property type="entry name" value="PMEI"/>
    <property type="match status" value="1"/>
</dbReference>
<dbReference type="InterPro" id="IPR035513">
    <property type="entry name" value="Invertase/methylesterase_inhib"/>
</dbReference>
<dbReference type="InterPro" id="IPR051955">
    <property type="entry name" value="PME_Inhibitor"/>
</dbReference>
<organism evidence="4 5">
    <name type="scientific">Kalanchoe fedtschenkoi</name>
    <name type="common">Lavender scallops</name>
    <name type="synonym">South American air plant</name>
    <dbReference type="NCBI Taxonomy" id="63787"/>
    <lineage>
        <taxon>Eukaryota</taxon>
        <taxon>Viridiplantae</taxon>
        <taxon>Streptophyta</taxon>
        <taxon>Embryophyta</taxon>
        <taxon>Tracheophyta</taxon>
        <taxon>Spermatophyta</taxon>
        <taxon>Magnoliopsida</taxon>
        <taxon>eudicotyledons</taxon>
        <taxon>Gunneridae</taxon>
        <taxon>Pentapetalae</taxon>
        <taxon>Saxifragales</taxon>
        <taxon>Crassulaceae</taxon>
        <taxon>Kalanchoe</taxon>
    </lineage>
</organism>
<accession>A0A7N0U5U6</accession>
<dbReference type="Gramene" id="Kaladp0055s0384.1.v1.1">
    <property type="protein sequence ID" value="Kaladp0055s0384.1.v1.1.CDS.1"/>
    <property type="gene ID" value="Kaladp0055s0384.v1.1"/>
</dbReference>
<name>A0A7N0U5U6_KALFE</name>
<dbReference type="PANTHER" id="PTHR31080">
    <property type="entry name" value="PECTINESTERASE INHIBITOR-LIKE"/>
    <property type="match status" value="1"/>
</dbReference>
<evidence type="ECO:0000313" key="4">
    <source>
        <dbReference type="EnsemblPlants" id="Kaladp0055s0384.1.v1.1.CDS.1"/>
    </source>
</evidence>
<keyword evidence="1 2" id="KW-0732">Signal</keyword>
<dbReference type="InterPro" id="IPR006501">
    <property type="entry name" value="Pectinesterase_inhib_dom"/>
</dbReference>
<dbReference type="FunFam" id="1.20.140.40:FF:000005">
    <property type="entry name" value="Pectin methylesterase inhibitor 1"/>
    <property type="match status" value="1"/>
</dbReference>
<dbReference type="GO" id="GO:0046910">
    <property type="term" value="F:pectinesterase inhibitor activity"/>
    <property type="evidence" value="ECO:0007669"/>
    <property type="project" value="UniProtKB-ARBA"/>
</dbReference>
<proteinExistence type="predicted"/>
<dbReference type="NCBIfam" id="TIGR01614">
    <property type="entry name" value="PME_inhib"/>
    <property type="match status" value="1"/>
</dbReference>
<sequence length="198" mass="21560">MRFSSRKFSVNLLVVLLLPIITKPCLGSPSSAMTSTEFIKMSCAATSYPTLCYTSLSTYASAIQKSPKILARTALSVALSKAKTTSSLMVQLSNTPGLNQREIGAMQDCVEEMGDSVEELQRSLSEMSSFREADFRMMISDVQTWVSAALTDEDTCTEGFSEMMNGDVERAVRENISKIVHLTSNALALINSYASVHG</sequence>
<dbReference type="Proteomes" id="UP000594263">
    <property type="component" value="Unplaced"/>
</dbReference>
<protein>
    <recommendedName>
        <fullName evidence="3">Pectinesterase inhibitor domain-containing protein</fullName>
    </recommendedName>
</protein>
<reference evidence="4" key="1">
    <citation type="submission" date="2021-01" db="UniProtKB">
        <authorList>
            <consortium name="EnsemblPlants"/>
        </authorList>
    </citation>
    <scope>IDENTIFICATION</scope>
</reference>
<dbReference type="EnsemblPlants" id="Kaladp0055s0384.1.v1.1">
    <property type="protein sequence ID" value="Kaladp0055s0384.1.v1.1.CDS.1"/>
    <property type="gene ID" value="Kaladp0055s0384.v1.1"/>
</dbReference>
<feature type="chain" id="PRO_5029516407" description="Pectinesterase inhibitor domain-containing protein" evidence="2">
    <location>
        <begin position="28"/>
        <end position="198"/>
    </location>
</feature>
<evidence type="ECO:0000256" key="1">
    <source>
        <dbReference type="ARBA" id="ARBA00022729"/>
    </source>
</evidence>
<dbReference type="OMA" id="SFVRAWC"/>
<dbReference type="CDD" id="cd15798">
    <property type="entry name" value="PMEI-like_3"/>
    <property type="match status" value="1"/>
</dbReference>
<feature type="domain" description="Pectinesterase inhibitor" evidence="3">
    <location>
        <begin position="34"/>
        <end position="189"/>
    </location>
</feature>
<dbReference type="SMART" id="SM00856">
    <property type="entry name" value="PMEI"/>
    <property type="match status" value="1"/>
</dbReference>
<evidence type="ECO:0000256" key="2">
    <source>
        <dbReference type="SAM" id="SignalP"/>
    </source>
</evidence>
<dbReference type="Gene3D" id="1.20.140.40">
    <property type="entry name" value="Invertase/pectin methylesterase inhibitor family protein"/>
    <property type="match status" value="1"/>
</dbReference>
<dbReference type="AlphaFoldDB" id="A0A7N0U5U6"/>
<evidence type="ECO:0000313" key="5">
    <source>
        <dbReference type="Proteomes" id="UP000594263"/>
    </source>
</evidence>
<evidence type="ECO:0000259" key="3">
    <source>
        <dbReference type="SMART" id="SM00856"/>
    </source>
</evidence>
<dbReference type="PANTHER" id="PTHR31080:SF117">
    <property type="entry name" value="PLANT INVERTASE_PECTIN METHYLESTERASE INHIBITOR SUPERFAMILY PROTEIN"/>
    <property type="match status" value="1"/>
</dbReference>
<keyword evidence="5" id="KW-1185">Reference proteome</keyword>
<dbReference type="SUPFAM" id="SSF101148">
    <property type="entry name" value="Plant invertase/pectin methylesterase inhibitor"/>
    <property type="match status" value="1"/>
</dbReference>
<feature type="signal peptide" evidence="2">
    <location>
        <begin position="1"/>
        <end position="27"/>
    </location>
</feature>